<protein>
    <submittedName>
        <fullName evidence="3">DNA-binding protein, histone-like, putative</fullName>
    </submittedName>
</protein>
<evidence type="ECO:0000313" key="3">
    <source>
        <dbReference type="EMBL" id="SHE44577.1"/>
    </source>
</evidence>
<dbReference type="Proteomes" id="UP000184436">
    <property type="component" value="Unassembled WGS sequence"/>
</dbReference>
<accession>A0A1M4TJX2</accession>
<feature type="domain" description="HU" evidence="2">
    <location>
        <begin position="1"/>
        <end position="126"/>
    </location>
</feature>
<dbReference type="RefSeq" id="WP_025073704.1">
    <property type="nucleotide sequence ID" value="NZ_FQVD01000002.1"/>
</dbReference>
<proteinExistence type="predicted"/>
<keyword evidence="1 3" id="KW-0238">DNA-binding</keyword>
<sequence length="199" mass="22941">MSIYYDLYASGNLLKRKEQQPLHARVIPSGTLDAKKFIELVSKSNGFSQATIEGCLQAVTDELQRWLSQGWTVEVGELGYFSLSLKCDRSVMEKKEIRSPSIRLNKVNLRVNKKFYEELEPLQLERIESPYRADNTRGEDECRTLLMGHIDEHGCITRADFMRLAAISRDKAVEFLRKYLDEGIIRRYGAGKTVVYLKK</sequence>
<organism evidence="3 4">
    <name type="scientific">Bacteroides faecichinchillae</name>
    <dbReference type="NCBI Taxonomy" id="871325"/>
    <lineage>
        <taxon>Bacteria</taxon>
        <taxon>Pseudomonadati</taxon>
        <taxon>Bacteroidota</taxon>
        <taxon>Bacteroidia</taxon>
        <taxon>Bacteroidales</taxon>
        <taxon>Bacteroidaceae</taxon>
        <taxon>Bacteroides</taxon>
    </lineage>
</organism>
<dbReference type="InterPro" id="IPR036388">
    <property type="entry name" value="WH-like_DNA-bd_sf"/>
</dbReference>
<dbReference type="GO" id="GO:0003677">
    <property type="term" value="F:DNA binding"/>
    <property type="evidence" value="ECO:0007669"/>
    <property type="project" value="UniProtKB-KW"/>
</dbReference>
<dbReference type="EMBL" id="FQVD01000002">
    <property type="protein sequence ID" value="SHE44577.1"/>
    <property type="molecule type" value="Genomic_DNA"/>
</dbReference>
<dbReference type="InterPro" id="IPR041607">
    <property type="entry name" value="HU-HIG"/>
</dbReference>
<dbReference type="Gene3D" id="1.10.10.10">
    <property type="entry name" value="Winged helix-like DNA-binding domain superfamily/Winged helix DNA-binding domain"/>
    <property type="match status" value="1"/>
</dbReference>
<dbReference type="SUPFAM" id="SSF47729">
    <property type="entry name" value="IHF-like DNA-binding proteins"/>
    <property type="match status" value="1"/>
</dbReference>
<dbReference type="AlphaFoldDB" id="A0A1M4TJX2"/>
<evidence type="ECO:0000313" key="4">
    <source>
        <dbReference type="Proteomes" id="UP000184436"/>
    </source>
</evidence>
<name>A0A1M4TJX2_9BACE</name>
<dbReference type="Pfam" id="PF18291">
    <property type="entry name" value="HU-HIG"/>
    <property type="match status" value="1"/>
</dbReference>
<evidence type="ECO:0000256" key="1">
    <source>
        <dbReference type="ARBA" id="ARBA00023125"/>
    </source>
</evidence>
<dbReference type="InterPro" id="IPR010992">
    <property type="entry name" value="IHF-like_DNA-bd_dom_sf"/>
</dbReference>
<gene>
    <name evidence="3" type="ORF">SAMN05444349_102141</name>
</gene>
<reference evidence="3 4" key="1">
    <citation type="submission" date="2016-11" db="EMBL/GenBank/DDBJ databases">
        <authorList>
            <person name="Jaros S."/>
            <person name="Januszkiewicz K."/>
            <person name="Wedrychowicz H."/>
        </authorList>
    </citation>
    <scope>NUCLEOTIDE SEQUENCE [LARGE SCALE GENOMIC DNA]</scope>
    <source>
        <strain evidence="3 4">DSM 26883</strain>
    </source>
</reference>
<evidence type="ECO:0000259" key="2">
    <source>
        <dbReference type="Pfam" id="PF18291"/>
    </source>
</evidence>
<dbReference type="OrthoDB" id="1097869at2"/>
<keyword evidence="4" id="KW-1185">Reference proteome</keyword>